<dbReference type="EMBL" id="CM044704">
    <property type="protein sequence ID" value="KAI5666865.1"/>
    <property type="molecule type" value="Genomic_DNA"/>
</dbReference>
<accession>A0ACC0B2J0</accession>
<protein>
    <submittedName>
        <fullName evidence="1">Uncharacterized protein</fullName>
    </submittedName>
</protein>
<reference evidence="2" key="1">
    <citation type="journal article" date="2023" name="Nat. Plants">
        <title>Single-cell RNA sequencing provides a high-resolution roadmap for understanding the multicellular compartmentation of specialized metabolism.</title>
        <authorList>
            <person name="Sun S."/>
            <person name="Shen X."/>
            <person name="Li Y."/>
            <person name="Li Y."/>
            <person name="Wang S."/>
            <person name="Li R."/>
            <person name="Zhang H."/>
            <person name="Shen G."/>
            <person name="Guo B."/>
            <person name="Wei J."/>
            <person name="Xu J."/>
            <person name="St-Pierre B."/>
            <person name="Chen S."/>
            <person name="Sun C."/>
        </authorList>
    </citation>
    <scope>NUCLEOTIDE SEQUENCE [LARGE SCALE GENOMIC DNA]</scope>
</reference>
<sequence>MHRSGAPHRLHSEQGYDSGYDLVFRSIRGLHCTWLRGVDCRGYSPIGLHGHYITLCDGVRPPSGELGGAQHRGWSKADLTDSLVLRGTQIPYSAAVDLVAGLAISQYYFTLPIDESKDGDELMMSSTR</sequence>
<dbReference type="Proteomes" id="UP001060085">
    <property type="component" value="Linkage Group LG04"/>
</dbReference>
<organism evidence="1 2">
    <name type="scientific">Catharanthus roseus</name>
    <name type="common">Madagascar periwinkle</name>
    <name type="synonym">Vinca rosea</name>
    <dbReference type="NCBI Taxonomy" id="4058"/>
    <lineage>
        <taxon>Eukaryota</taxon>
        <taxon>Viridiplantae</taxon>
        <taxon>Streptophyta</taxon>
        <taxon>Embryophyta</taxon>
        <taxon>Tracheophyta</taxon>
        <taxon>Spermatophyta</taxon>
        <taxon>Magnoliopsida</taxon>
        <taxon>eudicotyledons</taxon>
        <taxon>Gunneridae</taxon>
        <taxon>Pentapetalae</taxon>
        <taxon>asterids</taxon>
        <taxon>lamiids</taxon>
        <taxon>Gentianales</taxon>
        <taxon>Apocynaceae</taxon>
        <taxon>Rauvolfioideae</taxon>
        <taxon>Vinceae</taxon>
        <taxon>Catharanthinae</taxon>
        <taxon>Catharanthus</taxon>
    </lineage>
</organism>
<name>A0ACC0B2J0_CATRO</name>
<gene>
    <name evidence="1" type="ORF">M9H77_16718</name>
</gene>
<evidence type="ECO:0000313" key="1">
    <source>
        <dbReference type="EMBL" id="KAI5666865.1"/>
    </source>
</evidence>
<keyword evidence="2" id="KW-1185">Reference proteome</keyword>
<comment type="caution">
    <text evidence="1">The sequence shown here is derived from an EMBL/GenBank/DDBJ whole genome shotgun (WGS) entry which is preliminary data.</text>
</comment>
<evidence type="ECO:0000313" key="2">
    <source>
        <dbReference type="Proteomes" id="UP001060085"/>
    </source>
</evidence>
<proteinExistence type="predicted"/>